<reference evidence="2 3" key="1">
    <citation type="submission" date="2019-08" db="EMBL/GenBank/DDBJ databases">
        <title>Draft genome sequences of two oriental melons (Cucumis melo L. var makuwa).</title>
        <authorList>
            <person name="Kwon S.-Y."/>
        </authorList>
    </citation>
    <scope>NUCLEOTIDE SEQUENCE [LARGE SCALE GENOMIC DNA]</scope>
    <source>
        <strain evidence="3">cv. Chang Bougi</strain>
        <tissue evidence="2">Leaf</tissue>
    </source>
</reference>
<feature type="compositionally biased region" description="Basic and acidic residues" evidence="1">
    <location>
        <begin position="115"/>
        <end position="134"/>
    </location>
</feature>
<protein>
    <submittedName>
        <fullName evidence="2">Uncharacterized protein</fullName>
    </submittedName>
</protein>
<dbReference type="AlphaFoldDB" id="A0A5D3DK96"/>
<feature type="region of interest" description="Disordered" evidence="1">
    <location>
        <begin position="110"/>
        <end position="168"/>
    </location>
</feature>
<evidence type="ECO:0000256" key="1">
    <source>
        <dbReference type="SAM" id="MobiDB-lite"/>
    </source>
</evidence>
<accession>A0A5D3DK96</accession>
<proteinExistence type="predicted"/>
<name>A0A5D3DK96_CUCMM</name>
<evidence type="ECO:0000313" key="3">
    <source>
        <dbReference type="Proteomes" id="UP000321947"/>
    </source>
</evidence>
<gene>
    <name evidence="2" type="ORF">E5676_scaffold162G00340</name>
</gene>
<organism evidence="2 3">
    <name type="scientific">Cucumis melo var. makuwa</name>
    <name type="common">Oriental melon</name>
    <dbReference type="NCBI Taxonomy" id="1194695"/>
    <lineage>
        <taxon>Eukaryota</taxon>
        <taxon>Viridiplantae</taxon>
        <taxon>Streptophyta</taxon>
        <taxon>Embryophyta</taxon>
        <taxon>Tracheophyta</taxon>
        <taxon>Spermatophyta</taxon>
        <taxon>Magnoliopsida</taxon>
        <taxon>eudicotyledons</taxon>
        <taxon>Gunneridae</taxon>
        <taxon>Pentapetalae</taxon>
        <taxon>rosids</taxon>
        <taxon>fabids</taxon>
        <taxon>Cucurbitales</taxon>
        <taxon>Cucurbitaceae</taxon>
        <taxon>Benincaseae</taxon>
        <taxon>Cucumis</taxon>
    </lineage>
</organism>
<evidence type="ECO:0000313" key="2">
    <source>
        <dbReference type="EMBL" id="TYK23830.1"/>
    </source>
</evidence>
<feature type="compositionally biased region" description="Low complexity" evidence="1">
    <location>
        <begin position="139"/>
        <end position="158"/>
    </location>
</feature>
<dbReference type="Proteomes" id="UP000321947">
    <property type="component" value="Unassembled WGS sequence"/>
</dbReference>
<feature type="region of interest" description="Disordered" evidence="1">
    <location>
        <begin position="69"/>
        <end position="94"/>
    </location>
</feature>
<dbReference type="EMBL" id="SSTD01004323">
    <property type="protein sequence ID" value="TYK23830.1"/>
    <property type="molecule type" value="Genomic_DNA"/>
</dbReference>
<sequence>MNLGTRAPKQAPPLPSPSVRRRAPRSARNSRRASRPISRVVQPSGVAIRPIQLASLHLDQVALPSPPDFSQFVKAPNHNPEPVPHPPSRRHISAPSLDLHYPFATRAAPSAVVDPRFRPEQETRAFDPEPDPRSRFAPSSQARVQAAPRAPASRVAPPFYHKSSRTHTAPASNLAAWKAHFLADRTRRANLQVLPRYTEDQIFVRTGADVARVREHAKDWVEAEVGARASWRATKSDFGEP</sequence>
<feature type="compositionally biased region" description="Basic residues" evidence="1">
    <location>
        <begin position="19"/>
        <end position="34"/>
    </location>
</feature>
<comment type="caution">
    <text evidence="2">The sequence shown here is derived from an EMBL/GenBank/DDBJ whole genome shotgun (WGS) entry which is preliminary data.</text>
</comment>
<feature type="region of interest" description="Disordered" evidence="1">
    <location>
        <begin position="1"/>
        <end position="45"/>
    </location>
</feature>